<accession>A0A2R3Z7L2</accession>
<feature type="transmembrane region" description="Helical" evidence="1">
    <location>
        <begin position="38"/>
        <end position="61"/>
    </location>
</feature>
<evidence type="ECO:0000256" key="1">
    <source>
        <dbReference type="SAM" id="Phobius"/>
    </source>
</evidence>
<name>A0A2R3Z7L2_9FLAO</name>
<dbReference type="RefSeq" id="WP_107013033.1">
    <property type="nucleotide sequence ID" value="NZ_CP028136.1"/>
</dbReference>
<keyword evidence="1" id="KW-1133">Transmembrane helix</keyword>
<feature type="transmembrane region" description="Helical" evidence="1">
    <location>
        <begin position="73"/>
        <end position="93"/>
    </location>
</feature>
<dbReference type="EMBL" id="CP028136">
    <property type="protein sequence ID" value="AVR46259.1"/>
    <property type="molecule type" value="Genomic_DNA"/>
</dbReference>
<dbReference type="AlphaFoldDB" id="A0A2R3Z7L2"/>
<dbReference type="OrthoDB" id="1551090at2"/>
<gene>
    <name evidence="2" type="ORF">C7S20_13855</name>
</gene>
<evidence type="ECO:0000313" key="2">
    <source>
        <dbReference type="EMBL" id="AVR46259.1"/>
    </source>
</evidence>
<protein>
    <submittedName>
        <fullName evidence="2">Uncharacterized protein</fullName>
    </submittedName>
</protein>
<sequence length="128" mass="14042">MNTNKYTLKLAFWTLGWVLSLALVTFGAKFIWNFNVTISVIMILANLLIGVGMILANIRLLQQIDELQRKIQLDAMGITLGVALVAGIGYSALDITNVIGFDAEISHLVFLLGITYIAAILIGNARYK</sequence>
<dbReference type="Proteomes" id="UP000241507">
    <property type="component" value="Chromosome"/>
</dbReference>
<organism evidence="2 3">
    <name type="scientific">Christiangramia fulva</name>
    <dbReference type="NCBI Taxonomy" id="2126553"/>
    <lineage>
        <taxon>Bacteria</taxon>
        <taxon>Pseudomonadati</taxon>
        <taxon>Bacteroidota</taxon>
        <taxon>Flavobacteriia</taxon>
        <taxon>Flavobacteriales</taxon>
        <taxon>Flavobacteriaceae</taxon>
        <taxon>Christiangramia</taxon>
    </lineage>
</organism>
<proteinExistence type="predicted"/>
<keyword evidence="1" id="KW-0812">Transmembrane</keyword>
<reference evidence="3" key="1">
    <citation type="submission" date="2018-03" db="EMBL/GenBank/DDBJ databases">
        <title>Gramella fulva sp. nov., isolated from a dry surface of tidal flat.</title>
        <authorList>
            <person name="Hwang S.H."/>
            <person name="Hwang W.M."/>
            <person name="Kang K."/>
            <person name="Ahn T.-Y."/>
        </authorList>
    </citation>
    <scope>NUCLEOTIDE SEQUENCE [LARGE SCALE GENOMIC DNA]</scope>
    <source>
        <strain evidence="3">SH35</strain>
    </source>
</reference>
<keyword evidence="1" id="KW-0472">Membrane</keyword>
<evidence type="ECO:0000313" key="3">
    <source>
        <dbReference type="Proteomes" id="UP000241507"/>
    </source>
</evidence>
<feature type="transmembrane region" description="Helical" evidence="1">
    <location>
        <begin position="105"/>
        <end position="125"/>
    </location>
</feature>
<keyword evidence="3" id="KW-1185">Reference proteome</keyword>
<feature type="transmembrane region" description="Helical" evidence="1">
    <location>
        <begin position="12"/>
        <end position="32"/>
    </location>
</feature>
<dbReference type="KEGG" id="grs:C7S20_13855"/>